<evidence type="ECO:0000259" key="3">
    <source>
        <dbReference type="Pfam" id="PF13191"/>
    </source>
</evidence>
<protein>
    <submittedName>
        <fullName evidence="4">ATP-binding protein</fullName>
    </submittedName>
</protein>
<gene>
    <name evidence="4" type="ORF">ACFYTH_16815</name>
</gene>
<sequence>MSGLAEPTPLVDRVDELAELLGRVDQVVETGKGDVLVLQGEAGVGKTSLLETLAHRAVQRHVERGLLAGYGQAMLNSLASDSFQAVRECLRSLTSSVERSGSRSRLERLARSFGEHAPDWIESVPVVGQLLAAGVRTGQTFAASGHDRAEIDSRLDQLLCFIEDLLAEGPVLMVLDDLHWADTATIDLLTTIALRVDGPLIMVLAFRPYQLRAQDQTHPLQRAVYRLCRYRPETMVMELPRLSSADTERLVRQAAKGAVVPAHSMSRIVRLSAGNPLFAESLVRLGGKTDRVAPQQITAVLEERLSYLTPEDQRLLEIAALIGYSFEVDYLARLARMDIDDVYDRLHVLFEEYGLVRPAEPRGNFDRYLIHHPLFAEILRERGARNAPRWRRHHARFLEILEEEQDWDDESQVRAAAVAVAARDRAKAGSLSLAAARRQLALGAVSKARELAHIAVEHAPSFESWSLLAEAQSVSGDHSAATQSCAAALASTEREPLNPDHDARVRLLWARNLRMTCHWDDVDRVLDEVLAVHTAPGEIRAEALMLKAEVALCGPVQDATACIDLCEAVGAMTSRPDVRSRAFGHRGLAHLAAYEPAEADHWLSRSIEAAGDTGHPYARYEALHWLSKKTMACLELERSWALLEELGRMSRTSGVASDNPPHLRDSSRVLGLQGDYVGAAEAFARYLDVSLSSGLTRVAATLACQVIELDRLYGRSSGDRLLAELRGVCQRELLTPDRRLRLTELLGILDGRTEGASPVDLAIAQFGVSPDDALAADAIFRFDVPSLAKLRSILGHGAQS</sequence>
<dbReference type="GO" id="GO:0005524">
    <property type="term" value="F:ATP binding"/>
    <property type="evidence" value="ECO:0007669"/>
    <property type="project" value="UniProtKB-KW"/>
</dbReference>
<comment type="caution">
    <text evidence="4">The sequence shown here is derived from an EMBL/GenBank/DDBJ whole genome shotgun (WGS) entry which is preliminary data.</text>
</comment>
<keyword evidence="1" id="KW-0547">Nucleotide-binding</keyword>
<dbReference type="InterPro" id="IPR041664">
    <property type="entry name" value="AAA_16"/>
</dbReference>
<feature type="domain" description="Orc1-like AAA ATPase" evidence="3">
    <location>
        <begin position="10"/>
        <end position="196"/>
    </location>
</feature>
<evidence type="ECO:0000313" key="5">
    <source>
        <dbReference type="Proteomes" id="UP001601521"/>
    </source>
</evidence>
<dbReference type="Gene3D" id="3.40.50.300">
    <property type="entry name" value="P-loop containing nucleotide triphosphate hydrolases"/>
    <property type="match status" value="1"/>
</dbReference>
<dbReference type="SUPFAM" id="SSF52540">
    <property type="entry name" value="P-loop containing nucleoside triphosphate hydrolases"/>
    <property type="match status" value="1"/>
</dbReference>
<dbReference type="InterPro" id="IPR027417">
    <property type="entry name" value="P-loop_NTPase"/>
</dbReference>
<dbReference type="PANTHER" id="PTHR16305">
    <property type="entry name" value="TESTICULAR SOLUBLE ADENYLYL CYCLASE"/>
    <property type="match status" value="1"/>
</dbReference>
<name>A0ABW6NJX8_9NOCA</name>
<dbReference type="Gene3D" id="1.25.40.10">
    <property type="entry name" value="Tetratricopeptide repeat domain"/>
    <property type="match status" value="1"/>
</dbReference>
<keyword evidence="5" id="KW-1185">Reference proteome</keyword>
<reference evidence="4 5" key="1">
    <citation type="submission" date="2024-10" db="EMBL/GenBank/DDBJ databases">
        <title>The Natural Products Discovery Center: Release of the First 8490 Sequenced Strains for Exploring Actinobacteria Biosynthetic Diversity.</title>
        <authorList>
            <person name="Kalkreuter E."/>
            <person name="Kautsar S.A."/>
            <person name="Yang D."/>
            <person name="Bader C.D."/>
            <person name="Teijaro C.N."/>
            <person name="Fluegel L."/>
            <person name="Davis C.M."/>
            <person name="Simpson J.R."/>
            <person name="Lauterbach L."/>
            <person name="Steele A.D."/>
            <person name="Gui C."/>
            <person name="Meng S."/>
            <person name="Li G."/>
            <person name="Viehrig K."/>
            <person name="Ye F."/>
            <person name="Su P."/>
            <person name="Kiefer A.F."/>
            <person name="Nichols A."/>
            <person name="Cepeda A.J."/>
            <person name="Yan W."/>
            <person name="Fan B."/>
            <person name="Jiang Y."/>
            <person name="Adhikari A."/>
            <person name="Zheng C.-J."/>
            <person name="Schuster L."/>
            <person name="Cowan T.M."/>
            <person name="Smanski M.J."/>
            <person name="Chevrette M.G."/>
            <person name="De Carvalho L.P.S."/>
            <person name="Shen B."/>
        </authorList>
    </citation>
    <scope>NUCLEOTIDE SEQUENCE [LARGE SCALE GENOMIC DNA]</scope>
    <source>
        <strain evidence="4 5">NPDC004550</strain>
    </source>
</reference>
<evidence type="ECO:0000256" key="2">
    <source>
        <dbReference type="ARBA" id="ARBA00022840"/>
    </source>
</evidence>
<accession>A0ABW6NJX8</accession>
<organism evidence="4 5">
    <name type="scientific">Nocardia africana</name>
    <dbReference type="NCBI Taxonomy" id="134964"/>
    <lineage>
        <taxon>Bacteria</taxon>
        <taxon>Bacillati</taxon>
        <taxon>Actinomycetota</taxon>
        <taxon>Actinomycetes</taxon>
        <taxon>Mycobacteriales</taxon>
        <taxon>Nocardiaceae</taxon>
        <taxon>Nocardia</taxon>
    </lineage>
</organism>
<dbReference type="Pfam" id="PF13191">
    <property type="entry name" value="AAA_16"/>
    <property type="match status" value="1"/>
</dbReference>
<dbReference type="PANTHER" id="PTHR16305:SF28">
    <property type="entry name" value="GUANYLATE CYCLASE DOMAIN-CONTAINING PROTEIN"/>
    <property type="match status" value="1"/>
</dbReference>
<dbReference type="Proteomes" id="UP001601521">
    <property type="component" value="Unassembled WGS sequence"/>
</dbReference>
<dbReference type="InterPro" id="IPR011990">
    <property type="entry name" value="TPR-like_helical_dom_sf"/>
</dbReference>
<evidence type="ECO:0000256" key="1">
    <source>
        <dbReference type="ARBA" id="ARBA00022741"/>
    </source>
</evidence>
<proteinExistence type="predicted"/>
<keyword evidence="2 4" id="KW-0067">ATP-binding</keyword>
<evidence type="ECO:0000313" key="4">
    <source>
        <dbReference type="EMBL" id="MFF0455027.1"/>
    </source>
</evidence>
<dbReference type="EMBL" id="JBIALX010000006">
    <property type="protein sequence ID" value="MFF0455027.1"/>
    <property type="molecule type" value="Genomic_DNA"/>
</dbReference>
<dbReference type="RefSeq" id="WP_387251911.1">
    <property type="nucleotide sequence ID" value="NZ_JBIALX010000006.1"/>
</dbReference>